<evidence type="ECO:0000313" key="4">
    <source>
        <dbReference type="Proteomes" id="UP000324222"/>
    </source>
</evidence>
<name>A0A5B7J384_PORTR</name>
<dbReference type="Proteomes" id="UP000324222">
    <property type="component" value="Unassembled WGS sequence"/>
</dbReference>
<keyword evidence="2" id="KW-1133">Transmembrane helix</keyword>
<feature type="transmembrane region" description="Helical" evidence="2">
    <location>
        <begin position="32"/>
        <end position="50"/>
    </location>
</feature>
<evidence type="ECO:0000313" key="3">
    <source>
        <dbReference type="EMBL" id="MPC88903.1"/>
    </source>
</evidence>
<keyword evidence="2" id="KW-0472">Membrane</keyword>
<keyword evidence="2" id="KW-0812">Transmembrane</keyword>
<proteinExistence type="predicted"/>
<feature type="compositionally biased region" description="Polar residues" evidence="1">
    <location>
        <begin position="123"/>
        <end position="132"/>
    </location>
</feature>
<accession>A0A5B7J384</accession>
<evidence type="ECO:0000256" key="2">
    <source>
        <dbReference type="SAM" id="Phobius"/>
    </source>
</evidence>
<feature type="transmembrane region" description="Helical" evidence="2">
    <location>
        <begin position="70"/>
        <end position="91"/>
    </location>
</feature>
<reference evidence="3 4" key="1">
    <citation type="submission" date="2019-05" db="EMBL/GenBank/DDBJ databases">
        <title>Another draft genome of Portunus trituberculatus and its Hox gene families provides insights of decapod evolution.</title>
        <authorList>
            <person name="Jeong J.-H."/>
            <person name="Song I."/>
            <person name="Kim S."/>
            <person name="Choi T."/>
            <person name="Kim D."/>
            <person name="Ryu S."/>
            <person name="Kim W."/>
        </authorList>
    </citation>
    <scope>NUCLEOTIDE SEQUENCE [LARGE SCALE GENOMIC DNA]</scope>
    <source>
        <tissue evidence="3">Muscle</tissue>
    </source>
</reference>
<gene>
    <name evidence="3" type="ORF">E2C01_083827</name>
</gene>
<organism evidence="3 4">
    <name type="scientific">Portunus trituberculatus</name>
    <name type="common">Swimming crab</name>
    <name type="synonym">Neptunus trituberculatus</name>
    <dbReference type="NCBI Taxonomy" id="210409"/>
    <lineage>
        <taxon>Eukaryota</taxon>
        <taxon>Metazoa</taxon>
        <taxon>Ecdysozoa</taxon>
        <taxon>Arthropoda</taxon>
        <taxon>Crustacea</taxon>
        <taxon>Multicrustacea</taxon>
        <taxon>Malacostraca</taxon>
        <taxon>Eumalacostraca</taxon>
        <taxon>Eucarida</taxon>
        <taxon>Decapoda</taxon>
        <taxon>Pleocyemata</taxon>
        <taxon>Brachyura</taxon>
        <taxon>Eubrachyura</taxon>
        <taxon>Portunoidea</taxon>
        <taxon>Portunidae</taxon>
        <taxon>Portuninae</taxon>
        <taxon>Portunus</taxon>
    </lineage>
</organism>
<dbReference type="EMBL" id="VSRR010079307">
    <property type="protein sequence ID" value="MPC88903.1"/>
    <property type="molecule type" value="Genomic_DNA"/>
</dbReference>
<protein>
    <submittedName>
        <fullName evidence="3">Uncharacterized protein</fullName>
    </submittedName>
</protein>
<evidence type="ECO:0000256" key="1">
    <source>
        <dbReference type="SAM" id="MobiDB-lite"/>
    </source>
</evidence>
<keyword evidence="4" id="KW-1185">Reference proteome</keyword>
<sequence>MPTRLSTRRRRGRRRTNDVVTVSGDVKGGRHAAALMAVVVVVVVVAVPPYPAHRETDCERRGAGSRPPPLLSLGLVWTFATLSWLHLALVAGGRRINPLTAWTPRTHARDAAPVRGAPGQPLISASSSGVRR</sequence>
<dbReference type="AlphaFoldDB" id="A0A5B7J384"/>
<feature type="region of interest" description="Disordered" evidence="1">
    <location>
        <begin position="110"/>
        <end position="132"/>
    </location>
</feature>
<comment type="caution">
    <text evidence="3">The sequence shown here is derived from an EMBL/GenBank/DDBJ whole genome shotgun (WGS) entry which is preliminary data.</text>
</comment>